<evidence type="ECO:0000256" key="3">
    <source>
        <dbReference type="SAM" id="SignalP"/>
    </source>
</evidence>
<evidence type="ECO:0008006" key="6">
    <source>
        <dbReference type="Google" id="ProtNLM"/>
    </source>
</evidence>
<proteinExistence type="predicted"/>
<name>A0ABV4UR99_9MICC</name>
<keyword evidence="2" id="KW-0472">Membrane</keyword>
<protein>
    <recommendedName>
        <fullName evidence="6">LPXTG-motif cell wall anchor domain-containing protein</fullName>
    </recommendedName>
</protein>
<feature type="compositionally biased region" description="Low complexity" evidence="1">
    <location>
        <begin position="51"/>
        <end position="61"/>
    </location>
</feature>
<sequence length="415" mass="42087">MQHRIGVTLTASIALCGLLFAASPAQAAELSQTETVATVSVSSAISAESTTGADAGTSATAPHPVAPALSDAAPTLTSGTAGQGGAAADPTPGGADEGGDTSAPELAGIDPGDETTTPPTTPPTEEPTPSVEPTEPPSEQAGPVESEGPGEPTTDPETSAPGPSAPVPTDSAQPTAPEQTEPPTSEATPEDPQPDGESSQGPAGGEAPPTEDVRTPVDDTVETVETPEGFDDWTEDERYEWFAEQVAQHIDENWDELQNDDGFQRVVGAIEAFILEGDFEGLEAFLMQEFGEDYGFGLGVFDWVLVGLIEDGSLDEDAGDEAIEELPTDPQAPGTKPEGPEGFETPPALVPVGPGADVVAAGSVEGAADASADSRSRQLAATGTDTVVRAGAAGLALLIAGGLLIRLGSRRHRAR</sequence>
<keyword evidence="5" id="KW-1185">Reference proteome</keyword>
<feature type="compositionally biased region" description="Low complexity" evidence="1">
    <location>
        <begin position="127"/>
        <end position="139"/>
    </location>
</feature>
<keyword evidence="2" id="KW-1133">Transmembrane helix</keyword>
<organism evidence="4 5">
    <name type="scientific">Arthrobacter halodurans</name>
    <dbReference type="NCBI Taxonomy" id="516699"/>
    <lineage>
        <taxon>Bacteria</taxon>
        <taxon>Bacillati</taxon>
        <taxon>Actinomycetota</taxon>
        <taxon>Actinomycetes</taxon>
        <taxon>Micrococcales</taxon>
        <taxon>Micrococcaceae</taxon>
        <taxon>Arthrobacter</taxon>
    </lineage>
</organism>
<feature type="compositionally biased region" description="Low complexity" evidence="1">
    <location>
        <begin position="172"/>
        <end position="187"/>
    </location>
</feature>
<gene>
    <name evidence="4" type="ORF">ACETWP_14310</name>
</gene>
<dbReference type="RefSeq" id="WP_373972938.1">
    <property type="nucleotide sequence ID" value="NZ_JBHDLJ010000014.1"/>
</dbReference>
<evidence type="ECO:0000256" key="2">
    <source>
        <dbReference type="SAM" id="Phobius"/>
    </source>
</evidence>
<dbReference type="Proteomes" id="UP001575652">
    <property type="component" value="Unassembled WGS sequence"/>
</dbReference>
<evidence type="ECO:0000313" key="4">
    <source>
        <dbReference type="EMBL" id="MFB0835761.1"/>
    </source>
</evidence>
<evidence type="ECO:0000313" key="5">
    <source>
        <dbReference type="Proteomes" id="UP001575652"/>
    </source>
</evidence>
<feature type="region of interest" description="Disordered" evidence="1">
    <location>
        <begin position="51"/>
        <end position="222"/>
    </location>
</feature>
<keyword evidence="2" id="KW-0812">Transmembrane</keyword>
<feature type="signal peptide" evidence="3">
    <location>
        <begin position="1"/>
        <end position="27"/>
    </location>
</feature>
<feature type="chain" id="PRO_5047380168" description="LPXTG-motif cell wall anchor domain-containing protein" evidence="3">
    <location>
        <begin position="28"/>
        <end position="415"/>
    </location>
</feature>
<accession>A0ABV4UR99</accession>
<comment type="caution">
    <text evidence="4">The sequence shown here is derived from an EMBL/GenBank/DDBJ whole genome shotgun (WGS) entry which is preliminary data.</text>
</comment>
<dbReference type="EMBL" id="JBHDLJ010000014">
    <property type="protein sequence ID" value="MFB0835761.1"/>
    <property type="molecule type" value="Genomic_DNA"/>
</dbReference>
<keyword evidence="3" id="KW-0732">Signal</keyword>
<evidence type="ECO:0000256" key="1">
    <source>
        <dbReference type="SAM" id="MobiDB-lite"/>
    </source>
</evidence>
<reference evidence="4 5" key="1">
    <citation type="submission" date="2024-09" db="EMBL/GenBank/DDBJ databases">
        <authorList>
            <person name="Salinas-Garcia M.A."/>
            <person name="Prieme A."/>
        </authorList>
    </citation>
    <scope>NUCLEOTIDE SEQUENCE [LARGE SCALE GENOMIC DNA]</scope>
    <source>
        <strain evidence="4 5">DSM 21081</strain>
    </source>
</reference>
<feature type="transmembrane region" description="Helical" evidence="2">
    <location>
        <begin position="387"/>
        <end position="405"/>
    </location>
</feature>
<feature type="region of interest" description="Disordered" evidence="1">
    <location>
        <begin position="325"/>
        <end position="350"/>
    </location>
</feature>